<keyword evidence="2" id="KW-1185">Reference proteome</keyword>
<dbReference type="EMBL" id="BSOJ01000015">
    <property type="protein sequence ID" value="GLR26511.1"/>
    <property type="molecule type" value="Genomic_DNA"/>
</dbReference>
<reference evidence="2" key="1">
    <citation type="journal article" date="2019" name="Int. J. Syst. Evol. Microbiol.">
        <title>The Global Catalogue of Microorganisms (GCM) 10K type strain sequencing project: providing services to taxonomists for standard genome sequencing and annotation.</title>
        <authorList>
            <consortium name="The Broad Institute Genomics Platform"/>
            <consortium name="The Broad Institute Genome Sequencing Center for Infectious Disease"/>
            <person name="Wu L."/>
            <person name="Ma J."/>
        </authorList>
    </citation>
    <scope>NUCLEOTIDE SEQUENCE [LARGE SCALE GENOMIC DNA]</scope>
    <source>
        <strain evidence="2">NBRC 105857</strain>
    </source>
</reference>
<evidence type="ECO:0000313" key="2">
    <source>
        <dbReference type="Proteomes" id="UP001156664"/>
    </source>
</evidence>
<gene>
    <name evidence="1" type="ORF">GCM10007875_16010</name>
</gene>
<proteinExistence type="predicted"/>
<comment type="caution">
    <text evidence="1">The sequence shown here is derived from an EMBL/GenBank/DDBJ whole genome shotgun (WGS) entry which is preliminary data.</text>
</comment>
<organism evidence="1 2">
    <name type="scientific">Limnobacter litoralis</name>
    <dbReference type="NCBI Taxonomy" id="481366"/>
    <lineage>
        <taxon>Bacteria</taxon>
        <taxon>Pseudomonadati</taxon>
        <taxon>Pseudomonadota</taxon>
        <taxon>Betaproteobacteria</taxon>
        <taxon>Burkholderiales</taxon>
        <taxon>Burkholderiaceae</taxon>
        <taxon>Limnobacter</taxon>
    </lineage>
</organism>
<dbReference type="Proteomes" id="UP001156664">
    <property type="component" value="Unassembled WGS sequence"/>
</dbReference>
<name>A0ABQ5YSW0_9BURK</name>
<dbReference type="RefSeq" id="WP_284281127.1">
    <property type="nucleotide sequence ID" value="NZ_BSOJ01000015.1"/>
</dbReference>
<sequence>MSKIEGVTISLGGEDYVVPALNFRQIKKIQPDIQKLENLSGGLISDEEMEVMAKVVHEALSRNYPDITQDKVLDLLDLRNAPIVVKAIMGISGFEAREAGEVKAGS</sequence>
<protein>
    <submittedName>
        <fullName evidence="1">Uncharacterized protein</fullName>
    </submittedName>
</protein>
<accession>A0ABQ5YSW0</accession>
<evidence type="ECO:0000313" key="1">
    <source>
        <dbReference type="EMBL" id="GLR26511.1"/>
    </source>
</evidence>